<dbReference type="NCBIfam" id="TIGR04407">
    <property type="entry name" value="LptF_YjgP"/>
    <property type="match status" value="1"/>
</dbReference>
<keyword evidence="14" id="KW-1185">Reference proteome</keyword>
<name>A0ABY9TM23_9GAMM</name>
<feature type="transmembrane region" description="Helical" evidence="12">
    <location>
        <begin position="272"/>
        <end position="292"/>
    </location>
</feature>
<evidence type="ECO:0000256" key="8">
    <source>
        <dbReference type="ARBA" id="ARBA00022692"/>
    </source>
</evidence>
<feature type="transmembrane region" description="Helical" evidence="12">
    <location>
        <begin position="304"/>
        <end position="321"/>
    </location>
</feature>
<feature type="transmembrane region" description="Helical" evidence="12">
    <location>
        <begin position="333"/>
        <end position="351"/>
    </location>
</feature>
<proteinExistence type="inferred from homology"/>
<dbReference type="PANTHER" id="PTHR33529">
    <property type="entry name" value="SLR0882 PROTEIN-RELATED"/>
    <property type="match status" value="1"/>
</dbReference>
<evidence type="ECO:0000256" key="9">
    <source>
        <dbReference type="ARBA" id="ARBA00022989"/>
    </source>
</evidence>
<evidence type="ECO:0000313" key="13">
    <source>
        <dbReference type="EMBL" id="WNC69343.1"/>
    </source>
</evidence>
<dbReference type="EMBL" id="CP134146">
    <property type="protein sequence ID" value="WNC69343.1"/>
    <property type="molecule type" value="Genomic_DNA"/>
</dbReference>
<comment type="subunit">
    <text evidence="11">Component of the lipopolysaccharide transport and assembly complex. The LptBFG transporter is composed of two ATP-binding proteins (LptB) and two transmembrane proteins (LptF and LptG).</text>
</comment>
<evidence type="ECO:0000256" key="6">
    <source>
        <dbReference type="ARBA" id="ARBA00022475"/>
    </source>
</evidence>
<dbReference type="PANTHER" id="PTHR33529:SF7">
    <property type="entry name" value="LIPOPOLYSACCHARIDE EXPORT SYSTEM PERMEASE PROTEIN LPTF"/>
    <property type="match status" value="1"/>
</dbReference>
<evidence type="ECO:0000256" key="2">
    <source>
        <dbReference type="ARBA" id="ARBA00004429"/>
    </source>
</evidence>
<evidence type="ECO:0000256" key="5">
    <source>
        <dbReference type="ARBA" id="ARBA00022448"/>
    </source>
</evidence>
<keyword evidence="7" id="KW-0997">Cell inner membrane</keyword>
<accession>A0ABY9TM23</accession>
<dbReference type="RefSeq" id="WP_348388486.1">
    <property type="nucleotide sequence ID" value="NZ_CP134146.1"/>
</dbReference>
<reference evidence="14" key="1">
    <citation type="submission" date="2023-09" db="EMBL/GenBank/DDBJ databases">
        <authorList>
            <person name="Li S."/>
            <person name="Li X."/>
            <person name="Zhang C."/>
            <person name="Zhao Z."/>
        </authorList>
    </citation>
    <scope>NUCLEOTIDE SEQUENCE [LARGE SCALE GENOMIC DNA]</scope>
    <source>
        <strain evidence="14">SQ345</strain>
    </source>
</reference>
<evidence type="ECO:0000256" key="12">
    <source>
        <dbReference type="SAM" id="Phobius"/>
    </source>
</evidence>
<evidence type="ECO:0000256" key="10">
    <source>
        <dbReference type="ARBA" id="ARBA00023136"/>
    </source>
</evidence>
<evidence type="ECO:0000313" key="14">
    <source>
        <dbReference type="Proteomes" id="UP001248581"/>
    </source>
</evidence>
<keyword evidence="8 12" id="KW-0812">Transmembrane</keyword>
<keyword evidence="10 12" id="KW-0472">Membrane</keyword>
<keyword evidence="9 12" id="KW-1133">Transmembrane helix</keyword>
<dbReference type="Proteomes" id="UP001248581">
    <property type="component" value="Chromosome"/>
</dbReference>
<dbReference type="Pfam" id="PF03739">
    <property type="entry name" value="LptF_LptG"/>
    <property type="match status" value="1"/>
</dbReference>
<gene>
    <name evidence="13" type="primary">lptF</name>
    <name evidence="13" type="ORF">RI845_04110</name>
</gene>
<feature type="transmembrane region" description="Helical" evidence="12">
    <location>
        <begin position="56"/>
        <end position="76"/>
    </location>
</feature>
<evidence type="ECO:0000256" key="1">
    <source>
        <dbReference type="ARBA" id="ARBA00002265"/>
    </source>
</evidence>
<feature type="transmembrane region" description="Helical" evidence="12">
    <location>
        <begin position="97"/>
        <end position="120"/>
    </location>
</feature>
<comment type="subcellular location">
    <subcellularLocation>
        <location evidence="2">Cell inner membrane</location>
        <topology evidence="2">Multi-pass membrane protein</topology>
    </subcellularLocation>
</comment>
<comment type="function">
    <text evidence="1">Part of the ABC transporter complex LptBFG involved in the translocation of lipopolysaccharide (LPS) from the inner membrane to the outer membrane.</text>
</comment>
<sequence>MIIFRYLLNEVGRTQLGVFFVLMTIFISQKFVRILGDASDGDFPAQMVLTFMGLTIPHLMGILLPLSLFLGILLAYGRIYAENEMTVLHACGVSEWYVVRVTLVIAFITSVITGIFTLYLSPLAAETEYQVKEQLSKDVGIAALSAGRFQKTNNDEAVVFIENINDNNELDKVFVAQLPKDDDGKQDHVNVIYAAKGKVIEDENGAQRLILDMGNRYQKDNINKEFQTLSFANYEMQIKDQKVEERLRKLSAIPTLELINNPSHEAAAEVQWRFSFVLSVFILTLIAVPLSVVNPRQGKFAKMFPALMLFLGYFILLTSARSAMDDGKIAPEVGLWPIHLTALFLGWSLLIKSRGSGKRFKAKMSRGKN</sequence>
<feature type="transmembrane region" description="Helical" evidence="12">
    <location>
        <begin position="16"/>
        <end position="36"/>
    </location>
</feature>
<evidence type="ECO:0000256" key="3">
    <source>
        <dbReference type="ARBA" id="ARBA00007725"/>
    </source>
</evidence>
<keyword evidence="6" id="KW-1003">Cell membrane</keyword>
<dbReference type="InterPro" id="IPR005495">
    <property type="entry name" value="LptG/LptF_permease"/>
</dbReference>
<keyword evidence="5" id="KW-0813">Transport</keyword>
<protein>
    <recommendedName>
        <fullName evidence="4">Lipopolysaccharide export system permease protein LptF</fullName>
    </recommendedName>
</protein>
<organism evidence="13 14">
    <name type="scientific">Thalassotalea nanhaiensis</name>
    <dbReference type="NCBI Taxonomy" id="3065648"/>
    <lineage>
        <taxon>Bacteria</taxon>
        <taxon>Pseudomonadati</taxon>
        <taxon>Pseudomonadota</taxon>
        <taxon>Gammaproteobacteria</taxon>
        <taxon>Alteromonadales</taxon>
        <taxon>Colwelliaceae</taxon>
        <taxon>Thalassotalea</taxon>
    </lineage>
</organism>
<dbReference type="InterPro" id="IPR030922">
    <property type="entry name" value="LptF"/>
</dbReference>
<evidence type="ECO:0000256" key="7">
    <source>
        <dbReference type="ARBA" id="ARBA00022519"/>
    </source>
</evidence>
<evidence type="ECO:0000256" key="4">
    <source>
        <dbReference type="ARBA" id="ARBA00014213"/>
    </source>
</evidence>
<evidence type="ECO:0000256" key="11">
    <source>
        <dbReference type="ARBA" id="ARBA00026081"/>
    </source>
</evidence>
<comment type="similarity">
    <text evidence="3">Belongs to the LptF/LptG family.</text>
</comment>